<dbReference type="CTD" id="36381355"/>
<organism evidence="3">
    <name type="scientific">Strongyloides ratti</name>
    <name type="common">Parasitic roundworm</name>
    <dbReference type="NCBI Taxonomy" id="34506"/>
    <lineage>
        <taxon>Eukaryota</taxon>
        <taxon>Metazoa</taxon>
        <taxon>Ecdysozoa</taxon>
        <taxon>Nematoda</taxon>
        <taxon>Chromadorea</taxon>
        <taxon>Rhabditida</taxon>
        <taxon>Tylenchina</taxon>
        <taxon>Panagrolaimomorpha</taxon>
        <taxon>Strongyloidoidea</taxon>
        <taxon>Strongyloididae</taxon>
        <taxon>Strongyloides</taxon>
    </lineage>
</organism>
<protein>
    <submittedName>
        <fullName evidence="3 5">Uncharacterized protein</fullName>
    </submittedName>
</protein>
<evidence type="ECO:0000313" key="5">
    <source>
        <dbReference type="WBParaSite" id="SRAE_2000363800.1"/>
    </source>
</evidence>
<feature type="compositionally biased region" description="Basic and acidic residues" evidence="1">
    <location>
        <begin position="116"/>
        <end position="128"/>
    </location>
</feature>
<feature type="region of interest" description="Disordered" evidence="1">
    <location>
        <begin position="31"/>
        <end position="128"/>
    </location>
</feature>
<feature type="compositionally biased region" description="Basic residues" evidence="1">
    <location>
        <begin position="100"/>
        <end position="115"/>
    </location>
</feature>
<evidence type="ECO:0000256" key="2">
    <source>
        <dbReference type="SAM" id="SignalP"/>
    </source>
</evidence>
<dbReference type="WBParaSite" id="SRAE_2000363800.1">
    <property type="protein sequence ID" value="SRAE_2000363800.1"/>
    <property type="gene ID" value="WBGene00263862"/>
</dbReference>
<proteinExistence type="predicted"/>
<feature type="signal peptide" evidence="2">
    <location>
        <begin position="1"/>
        <end position="23"/>
    </location>
</feature>
<dbReference type="AlphaFoldDB" id="A0A090LN79"/>
<sequence length="128" mass="14702">MKLFKNFFTLIFIISLTIGILVGAPNKEKKLEKKKKSGKSNDLKVDGSISSGSDNKVAVNDMIGQKKYTPDKPHHHKHSKKEKKIKKDKKIKKNEDHSKNKEKKNKKKCNCKNKKKSESRSKNGRKID</sequence>
<evidence type="ECO:0000313" key="4">
    <source>
        <dbReference type="Proteomes" id="UP000035682"/>
    </source>
</evidence>
<dbReference type="EMBL" id="LN609529">
    <property type="protein sequence ID" value="CEF68985.1"/>
    <property type="molecule type" value="Genomic_DNA"/>
</dbReference>
<evidence type="ECO:0000313" key="6">
    <source>
        <dbReference type="WormBase" id="SRAE_2000363800"/>
    </source>
</evidence>
<keyword evidence="2" id="KW-0732">Signal</keyword>
<reference evidence="5" key="2">
    <citation type="submission" date="2020-12" db="UniProtKB">
        <authorList>
            <consortium name="WormBaseParasite"/>
        </authorList>
    </citation>
    <scope>IDENTIFICATION</scope>
</reference>
<dbReference type="WormBase" id="SRAE_2000363800">
    <property type="protein sequence ID" value="SRP02817"/>
    <property type="gene ID" value="WBGene00263862"/>
</dbReference>
<feature type="compositionally biased region" description="Basic residues" evidence="1">
    <location>
        <begin position="73"/>
        <end position="92"/>
    </location>
</feature>
<keyword evidence="4" id="KW-1185">Reference proteome</keyword>
<feature type="chain" id="PRO_5015030968" evidence="2">
    <location>
        <begin position="24"/>
        <end position="128"/>
    </location>
</feature>
<evidence type="ECO:0000313" key="3">
    <source>
        <dbReference type="EMBL" id="CEF68985.1"/>
    </source>
</evidence>
<accession>A0A090LN79</accession>
<dbReference type="RefSeq" id="XP_024508185.1">
    <property type="nucleotide sequence ID" value="XM_024654855.1"/>
</dbReference>
<dbReference type="Proteomes" id="UP000035682">
    <property type="component" value="Unplaced"/>
</dbReference>
<dbReference type="GeneID" id="36381355"/>
<name>A0A090LN79_STRRB</name>
<reference evidence="3 4" key="1">
    <citation type="submission" date="2014-09" db="EMBL/GenBank/DDBJ databases">
        <authorList>
            <person name="Martin A.A."/>
        </authorList>
    </citation>
    <scope>NUCLEOTIDE SEQUENCE</scope>
    <source>
        <strain evidence="4">ED321</strain>
        <strain evidence="3">ED321 Heterogonic</strain>
    </source>
</reference>
<evidence type="ECO:0000256" key="1">
    <source>
        <dbReference type="SAM" id="MobiDB-lite"/>
    </source>
</evidence>
<gene>
    <name evidence="3 5 6" type="ORF">SRAE_2000363800</name>
</gene>